<dbReference type="GO" id="GO:1990756">
    <property type="term" value="F:ubiquitin-like ligase-substrate adaptor activity"/>
    <property type="evidence" value="ECO:0007669"/>
    <property type="project" value="TreeGrafter"/>
</dbReference>
<dbReference type="InterPro" id="IPR015915">
    <property type="entry name" value="Kelch-typ_b-propeller"/>
</dbReference>
<accession>A0A814N8B0</accession>
<dbReference type="Gene3D" id="2.120.10.80">
    <property type="entry name" value="Kelch-type beta propeller"/>
    <property type="match status" value="1"/>
</dbReference>
<sequence>MNEDFQDHSAIGILPEELLEKIFSYTSQYRDYDNICLVCKKWNRIIDGLRKLNKSTFDECFQNGQIYFRCFENTHSPSHRHSHSSVVFNQTMYIFGGLSGTSTSYNDLWTLDLNTKIWSRPSTTGNYPSPKAAATLTPYKNNLILYGGYSHPYSYPFNQQVNFFDEFHIYDTITSFWTQKLFPHDSPKLAGHSASVIKNNILVLFAGCNASLGNKTNSIHCLNIETNEWIFVDKIIDGPKPDPRYGHSQFTLDDNRILVIGGCGGPNKQFVDVWILNFPTDDLNNCFWVPITVNNLINSPIQFYCIPFVQCEQKLITLGRPRASFSYQTLTEVESKNPLTIYNNQIEDRRCTCSSIDKIVEIKKEENIEEKPSEANLNLLNKSQRNTIKRLEALKKIANKFNQLKNEKEAKLNQMLSSTNTLNKTRTHCILHSKFMQIFVLDINALFKTNENLNVEWQFPIAHFSSHTPLETILYSLANGKDELILFGGMELESQISNLKPNYDGQQQHKVTNKTYIMKPKGLHITSN</sequence>
<reference evidence="2" key="1">
    <citation type="submission" date="2021-02" db="EMBL/GenBank/DDBJ databases">
        <authorList>
            <person name="Nowell W R."/>
        </authorList>
    </citation>
    <scope>NUCLEOTIDE SEQUENCE</scope>
    <source>
        <strain evidence="2">Ploen Becks lab</strain>
    </source>
</reference>
<dbReference type="CDD" id="cd22110">
    <property type="entry name" value="F-box_FBXO42"/>
    <property type="match status" value="1"/>
</dbReference>
<evidence type="ECO:0000313" key="2">
    <source>
        <dbReference type="EMBL" id="CAF1088700.1"/>
    </source>
</evidence>
<dbReference type="Pfam" id="PF13415">
    <property type="entry name" value="Beta-prop_FBX42"/>
    <property type="match status" value="1"/>
</dbReference>
<dbReference type="PROSITE" id="PS50181">
    <property type="entry name" value="FBOX"/>
    <property type="match status" value="1"/>
</dbReference>
<comment type="caution">
    <text evidence="2">The sequence shown here is derived from an EMBL/GenBank/DDBJ whole genome shotgun (WGS) entry which is preliminary data.</text>
</comment>
<dbReference type="InterPro" id="IPR052821">
    <property type="entry name" value="F-box_only_SRC"/>
</dbReference>
<evidence type="ECO:0000313" key="3">
    <source>
        <dbReference type="Proteomes" id="UP000663879"/>
    </source>
</evidence>
<dbReference type="EMBL" id="CAJNOC010006927">
    <property type="protein sequence ID" value="CAF1088700.1"/>
    <property type="molecule type" value="Genomic_DNA"/>
</dbReference>
<dbReference type="PANTHER" id="PTHR46432:SF1">
    <property type="entry name" value="F-BOX ONLY PROTEIN 42"/>
    <property type="match status" value="1"/>
</dbReference>
<feature type="domain" description="F-box" evidence="1">
    <location>
        <begin position="8"/>
        <end position="60"/>
    </location>
</feature>
<gene>
    <name evidence="2" type="ORF">OXX778_LOCUS20556</name>
</gene>
<dbReference type="Proteomes" id="UP000663879">
    <property type="component" value="Unassembled WGS sequence"/>
</dbReference>
<name>A0A814N8B0_9BILA</name>
<evidence type="ECO:0000259" key="1">
    <source>
        <dbReference type="PROSITE" id="PS50181"/>
    </source>
</evidence>
<organism evidence="2 3">
    <name type="scientific">Brachionus calyciflorus</name>
    <dbReference type="NCBI Taxonomy" id="104777"/>
    <lineage>
        <taxon>Eukaryota</taxon>
        <taxon>Metazoa</taxon>
        <taxon>Spiralia</taxon>
        <taxon>Gnathifera</taxon>
        <taxon>Rotifera</taxon>
        <taxon>Eurotatoria</taxon>
        <taxon>Monogononta</taxon>
        <taxon>Pseudotrocha</taxon>
        <taxon>Ploima</taxon>
        <taxon>Brachionidae</taxon>
        <taxon>Brachionus</taxon>
    </lineage>
</organism>
<dbReference type="Gene3D" id="1.20.1280.50">
    <property type="match status" value="1"/>
</dbReference>
<dbReference type="InterPro" id="IPR001810">
    <property type="entry name" value="F-box_dom"/>
</dbReference>
<proteinExistence type="predicted"/>
<keyword evidence="3" id="KW-1185">Reference proteome</keyword>
<dbReference type="InterPro" id="IPR036047">
    <property type="entry name" value="F-box-like_dom_sf"/>
</dbReference>
<dbReference type="SMART" id="SM00256">
    <property type="entry name" value="FBOX"/>
    <property type="match status" value="1"/>
</dbReference>
<dbReference type="Pfam" id="PF12937">
    <property type="entry name" value="F-box-like"/>
    <property type="match status" value="1"/>
</dbReference>
<dbReference type="SUPFAM" id="SSF117281">
    <property type="entry name" value="Kelch motif"/>
    <property type="match status" value="1"/>
</dbReference>
<dbReference type="AlphaFoldDB" id="A0A814N8B0"/>
<dbReference type="OrthoDB" id="9973021at2759"/>
<dbReference type="PANTHER" id="PTHR46432">
    <property type="entry name" value="F-BOX ONLY PROTEIN 42"/>
    <property type="match status" value="1"/>
</dbReference>
<protein>
    <recommendedName>
        <fullName evidence="1">F-box domain-containing protein</fullName>
    </recommendedName>
</protein>
<dbReference type="SUPFAM" id="SSF81383">
    <property type="entry name" value="F-box domain"/>
    <property type="match status" value="1"/>
</dbReference>
<dbReference type="GO" id="GO:0019005">
    <property type="term" value="C:SCF ubiquitin ligase complex"/>
    <property type="evidence" value="ECO:0007669"/>
    <property type="project" value="TreeGrafter"/>
</dbReference>